<dbReference type="Proteomes" id="UP000011776">
    <property type="component" value="Unassembled WGS sequence"/>
</dbReference>
<evidence type="ECO:0000313" key="2">
    <source>
        <dbReference type="Proteomes" id="UP000011776"/>
    </source>
</evidence>
<reference evidence="1 2" key="1">
    <citation type="submission" date="2013-02" db="EMBL/GenBank/DDBJ databases">
        <authorList>
            <person name="Harkins D.M."/>
            <person name="Durkin A.S."/>
            <person name="Brinkac L.M."/>
            <person name="Haft D.H."/>
            <person name="Selengut J.D."/>
            <person name="Sanka R."/>
            <person name="DePew J."/>
            <person name="Purushe J."/>
            <person name="Tulsiani S.M."/>
            <person name="Graham G.C."/>
            <person name="Burns M.-A."/>
            <person name="Dohnt M.F."/>
            <person name="Smythe L.D."/>
            <person name="McKay D.B."/>
            <person name="Craig S.B."/>
            <person name="Vinetz J.M."/>
            <person name="Sutton G.G."/>
            <person name="Nierman W.C."/>
            <person name="Fouts D.E."/>
        </authorList>
    </citation>
    <scope>NUCLEOTIDE SEQUENCE [LARGE SCALE GENOMIC DNA]</scope>
    <source>
        <strain evidence="1 2">LT2186</strain>
    </source>
</reference>
<name>M3IA74_LEPIR</name>
<dbReference type="AlphaFoldDB" id="M3IA74"/>
<proteinExistence type="predicted"/>
<comment type="caution">
    <text evidence="1">The sequence shown here is derived from an EMBL/GenBank/DDBJ whole genome shotgun (WGS) entry which is preliminary data.</text>
</comment>
<accession>M3IA74</accession>
<gene>
    <name evidence="1" type="ORF">LEP1GSC151_2505</name>
</gene>
<evidence type="ECO:0000313" key="1">
    <source>
        <dbReference type="EMBL" id="EMG12742.1"/>
    </source>
</evidence>
<protein>
    <submittedName>
        <fullName evidence="1">Uncharacterized protein</fullName>
    </submittedName>
</protein>
<sequence length="40" mass="4431">MDRISPKLQSQSAKTVAVLACESENTLIPFYVQSAQNQSF</sequence>
<organism evidence="1 2">
    <name type="scientific">Leptospira interrogans serovar Grippotyphosa str. LT2186</name>
    <dbReference type="NCBI Taxonomy" id="1001599"/>
    <lineage>
        <taxon>Bacteria</taxon>
        <taxon>Pseudomonadati</taxon>
        <taxon>Spirochaetota</taxon>
        <taxon>Spirochaetia</taxon>
        <taxon>Leptospirales</taxon>
        <taxon>Leptospiraceae</taxon>
        <taxon>Leptospira</taxon>
    </lineage>
</organism>
<dbReference type="EMBL" id="AFME02000069">
    <property type="protein sequence ID" value="EMG12742.1"/>
    <property type="molecule type" value="Genomic_DNA"/>
</dbReference>
<dbReference type="BioCyc" id="LINT1001599:G11K9-3643-MONOMER"/>